<dbReference type="Gene3D" id="3.90.226.10">
    <property type="entry name" value="2-enoyl-CoA Hydratase, Chain A, domain 1"/>
    <property type="match status" value="1"/>
</dbReference>
<keyword evidence="1" id="KW-0732">Signal</keyword>
<dbReference type="GO" id="GO:0030288">
    <property type="term" value="C:outer membrane-bounded periplasmic space"/>
    <property type="evidence" value="ECO:0007669"/>
    <property type="project" value="TreeGrafter"/>
</dbReference>
<dbReference type="PANTHER" id="PTHR32060:SF30">
    <property type="entry name" value="CARBOXY-TERMINAL PROCESSING PROTEASE CTPA"/>
    <property type="match status" value="1"/>
</dbReference>
<dbReference type="GO" id="GO:0006508">
    <property type="term" value="P:proteolysis"/>
    <property type="evidence" value="ECO:0007669"/>
    <property type="project" value="InterPro"/>
</dbReference>
<sequence>MKKIKILLASLVLGALAFQSCEDMDDNAVPVNDFIWKGLNLYYLWQQDVPNLADDRFATQQNLNSFLESYASPESLFESLLYRKFPDGSNADRFSVLFSDFRVLENVLQGVSTSNGIEFGLVYADESKTTIFGYVRYVLPGTDAATKNIKRGDIFYAINGTTLTASNYQGLLGTDSYTLNLADYNDGVITPNGQEVALIKKEYAENPVYDIKVFNEGSHVIGYLMYNGFYSNYDTNLNDAFAQLASQGVNELVLDLRYNSGGSVRTAAYLGSMITGQFNGQVFAKQQWNSKLQKYYEENNAASLLNLFSTQLSNGTAINHLNLNRVYILATGSTASASELVINCLKPYIGVTVIGDTTVGKNVGSVTLYDSPDFSKKGRDGSHRYAMQPIVLRTVNKTGFGEYSSGIAPDIQHKEDIANLGVIGTVNEPLLAEAIAAITGTGRAGRFKESKQFINIKDSKSMRRFGTEMYLDEIPEGSLNLIKNLQ</sequence>
<dbReference type="Pfam" id="PF03572">
    <property type="entry name" value="Peptidase_S41"/>
    <property type="match status" value="1"/>
</dbReference>
<dbReference type="GO" id="GO:0008236">
    <property type="term" value="F:serine-type peptidase activity"/>
    <property type="evidence" value="ECO:0007669"/>
    <property type="project" value="InterPro"/>
</dbReference>
<dbReference type="GO" id="GO:0007165">
    <property type="term" value="P:signal transduction"/>
    <property type="evidence" value="ECO:0007669"/>
    <property type="project" value="TreeGrafter"/>
</dbReference>
<dbReference type="AlphaFoldDB" id="A0A3S3QLN8"/>
<evidence type="ECO:0000313" key="3">
    <source>
        <dbReference type="EMBL" id="RWX01047.1"/>
    </source>
</evidence>
<dbReference type="InterPro" id="IPR036034">
    <property type="entry name" value="PDZ_sf"/>
</dbReference>
<dbReference type="GO" id="GO:0004175">
    <property type="term" value="F:endopeptidase activity"/>
    <property type="evidence" value="ECO:0007669"/>
    <property type="project" value="TreeGrafter"/>
</dbReference>
<comment type="caution">
    <text evidence="3">The sequence shown here is derived from an EMBL/GenBank/DDBJ whole genome shotgun (WGS) entry which is preliminary data.</text>
</comment>
<proteinExistence type="predicted"/>
<organism evidence="3 4">
    <name type="scientific">Flavobacterium cerinum</name>
    <dbReference type="NCBI Taxonomy" id="2502784"/>
    <lineage>
        <taxon>Bacteria</taxon>
        <taxon>Pseudomonadati</taxon>
        <taxon>Bacteroidota</taxon>
        <taxon>Flavobacteriia</taxon>
        <taxon>Flavobacteriales</taxon>
        <taxon>Flavobacteriaceae</taxon>
        <taxon>Flavobacterium</taxon>
    </lineage>
</organism>
<dbReference type="Gene3D" id="2.30.42.10">
    <property type="match status" value="1"/>
</dbReference>
<evidence type="ECO:0000259" key="2">
    <source>
        <dbReference type="SMART" id="SM00245"/>
    </source>
</evidence>
<dbReference type="PANTHER" id="PTHR32060">
    <property type="entry name" value="TAIL-SPECIFIC PROTEASE"/>
    <property type="match status" value="1"/>
</dbReference>
<gene>
    <name evidence="3" type="ORF">EPI11_08480</name>
</gene>
<dbReference type="Proteomes" id="UP000287527">
    <property type="component" value="Unassembled WGS sequence"/>
</dbReference>
<dbReference type="RefSeq" id="WP_128389526.1">
    <property type="nucleotide sequence ID" value="NZ_SBII01000004.1"/>
</dbReference>
<dbReference type="EMBL" id="SBII01000004">
    <property type="protein sequence ID" value="RWX01047.1"/>
    <property type="molecule type" value="Genomic_DNA"/>
</dbReference>
<dbReference type="InterPro" id="IPR005151">
    <property type="entry name" value="Tail-specific_protease"/>
</dbReference>
<evidence type="ECO:0000313" key="4">
    <source>
        <dbReference type="Proteomes" id="UP000287527"/>
    </source>
</evidence>
<dbReference type="InterPro" id="IPR029045">
    <property type="entry name" value="ClpP/crotonase-like_dom_sf"/>
</dbReference>
<reference evidence="3 4" key="1">
    <citation type="submission" date="2019-01" db="EMBL/GenBank/DDBJ databases">
        <title>Flavobacterium sp. nov.,isolated from freshwater.</title>
        <authorList>
            <person name="Zhang R."/>
            <person name="Du Z.-J."/>
        </authorList>
    </citation>
    <scope>NUCLEOTIDE SEQUENCE [LARGE SCALE GENOMIC DNA]</scope>
    <source>
        <strain evidence="3 4">1E403</strain>
    </source>
</reference>
<dbReference type="Gene3D" id="3.30.750.170">
    <property type="match status" value="1"/>
</dbReference>
<dbReference type="Pfam" id="PF18294">
    <property type="entry name" value="Pept_S41_N"/>
    <property type="match status" value="1"/>
</dbReference>
<keyword evidence="4" id="KW-1185">Reference proteome</keyword>
<evidence type="ECO:0000256" key="1">
    <source>
        <dbReference type="SAM" id="SignalP"/>
    </source>
</evidence>
<accession>A0A3S3QLN8</accession>
<dbReference type="InterPro" id="IPR041613">
    <property type="entry name" value="Pept_S41_N"/>
</dbReference>
<protein>
    <submittedName>
        <fullName evidence="3">Peptidase S41</fullName>
    </submittedName>
</protein>
<dbReference type="OrthoDB" id="7168509at2"/>
<feature type="domain" description="Tail specific protease" evidence="2">
    <location>
        <begin position="191"/>
        <end position="414"/>
    </location>
</feature>
<dbReference type="SUPFAM" id="SSF50156">
    <property type="entry name" value="PDZ domain-like"/>
    <property type="match status" value="1"/>
</dbReference>
<dbReference type="PROSITE" id="PS51257">
    <property type="entry name" value="PROKAR_LIPOPROTEIN"/>
    <property type="match status" value="1"/>
</dbReference>
<dbReference type="SUPFAM" id="SSF52096">
    <property type="entry name" value="ClpP/crotonase"/>
    <property type="match status" value="1"/>
</dbReference>
<dbReference type="SMART" id="SM00245">
    <property type="entry name" value="TSPc"/>
    <property type="match status" value="1"/>
</dbReference>
<feature type="chain" id="PRO_5018633471" evidence="1">
    <location>
        <begin position="18"/>
        <end position="486"/>
    </location>
</feature>
<feature type="signal peptide" evidence="1">
    <location>
        <begin position="1"/>
        <end position="17"/>
    </location>
</feature>
<dbReference type="CDD" id="cd07561">
    <property type="entry name" value="Peptidase_S41_CPP_like"/>
    <property type="match status" value="1"/>
</dbReference>
<name>A0A3S3QLN8_9FLAO</name>